<dbReference type="GO" id="GO:0016747">
    <property type="term" value="F:acyltransferase activity, transferring groups other than amino-acyl groups"/>
    <property type="evidence" value="ECO:0007669"/>
    <property type="project" value="InterPro"/>
</dbReference>
<proteinExistence type="predicted"/>
<gene>
    <name evidence="2" type="ORF">F7Q99_36800</name>
</gene>
<evidence type="ECO:0000313" key="2">
    <source>
        <dbReference type="EMBL" id="MQS17601.1"/>
    </source>
</evidence>
<dbReference type="EMBL" id="WBOF01000005">
    <property type="protein sequence ID" value="MQS17601.1"/>
    <property type="molecule type" value="Genomic_DNA"/>
</dbReference>
<keyword evidence="3" id="KW-1185">Reference proteome</keyword>
<protein>
    <submittedName>
        <fullName evidence="2">GNAT family N-acetyltransferase</fullName>
    </submittedName>
</protein>
<dbReference type="Proteomes" id="UP000450000">
    <property type="component" value="Unassembled WGS sequence"/>
</dbReference>
<dbReference type="PANTHER" id="PTHR43792">
    <property type="entry name" value="GNAT FAMILY, PUTATIVE (AFU_ORTHOLOGUE AFUA_3G00765)-RELATED-RELATED"/>
    <property type="match status" value="1"/>
</dbReference>
<dbReference type="SUPFAM" id="SSF55729">
    <property type="entry name" value="Acyl-CoA N-acyltransferases (Nat)"/>
    <property type="match status" value="1"/>
</dbReference>
<dbReference type="AlphaFoldDB" id="A0A6N7L1X3"/>
<name>A0A6N7L1X3_9ACTN</name>
<comment type="caution">
    <text evidence="2">The sequence shown here is derived from an EMBL/GenBank/DDBJ whole genome shotgun (WGS) entry which is preliminary data.</text>
</comment>
<dbReference type="OrthoDB" id="3533156at2"/>
<evidence type="ECO:0000259" key="1">
    <source>
        <dbReference type="PROSITE" id="PS51186"/>
    </source>
</evidence>
<dbReference type="Pfam" id="PF13302">
    <property type="entry name" value="Acetyltransf_3"/>
    <property type="match status" value="1"/>
</dbReference>
<dbReference type="PROSITE" id="PS51186">
    <property type="entry name" value="GNAT"/>
    <property type="match status" value="1"/>
</dbReference>
<accession>A0A6N7L1X3</accession>
<dbReference type="Gene3D" id="3.40.630.30">
    <property type="match status" value="1"/>
</dbReference>
<dbReference type="PANTHER" id="PTHR43792:SF1">
    <property type="entry name" value="N-ACETYLTRANSFERASE DOMAIN-CONTAINING PROTEIN"/>
    <property type="match status" value="1"/>
</dbReference>
<evidence type="ECO:0000313" key="3">
    <source>
        <dbReference type="Proteomes" id="UP000450000"/>
    </source>
</evidence>
<feature type="domain" description="N-acetyltransferase" evidence="1">
    <location>
        <begin position="21"/>
        <end position="173"/>
    </location>
</feature>
<dbReference type="InterPro" id="IPR016181">
    <property type="entry name" value="Acyl_CoA_acyltransferase"/>
</dbReference>
<organism evidence="2 3">
    <name type="scientific">Streptomyces kaniharaensis</name>
    <dbReference type="NCBI Taxonomy" id="212423"/>
    <lineage>
        <taxon>Bacteria</taxon>
        <taxon>Bacillati</taxon>
        <taxon>Actinomycetota</taxon>
        <taxon>Actinomycetes</taxon>
        <taxon>Kitasatosporales</taxon>
        <taxon>Streptomycetaceae</taxon>
        <taxon>Streptomyces</taxon>
    </lineage>
</organism>
<dbReference type="InterPro" id="IPR000182">
    <property type="entry name" value="GNAT_dom"/>
</dbReference>
<reference evidence="2 3" key="1">
    <citation type="submission" date="2019-09" db="EMBL/GenBank/DDBJ databases">
        <title>Genome Sequences of Streptomyces kaniharaensis ATCC 21070.</title>
        <authorList>
            <person name="Zhu W."/>
            <person name="De Crecy-Lagard V."/>
            <person name="Richards N.G."/>
        </authorList>
    </citation>
    <scope>NUCLEOTIDE SEQUENCE [LARGE SCALE GENOMIC DNA]</scope>
    <source>
        <strain evidence="2 3">SF-557</strain>
    </source>
</reference>
<keyword evidence="2" id="KW-0808">Transferase</keyword>
<sequence>MTVGPKWLHLHWPTELPTPRLLLRPVETADSLLLRTLWTDPEVRRFLGGPVPADRLDRRLVDAANRRGHFTVILTEAGQAVGRVTLDPDHRAAGRAEISYEFLPAYAGRGYASEAVGTALTWGTQAALGHQLIAVTQATNLRSRRLLERLGLLATEHLVEYGQSQVLYTLAPSR</sequence>
<dbReference type="InterPro" id="IPR051531">
    <property type="entry name" value="N-acetyltransferase"/>
</dbReference>
<dbReference type="RefSeq" id="WP_153470831.1">
    <property type="nucleotide sequence ID" value="NZ_WBOF01000005.1"/>
</dbReference>